<feature type="transmembrane region" description="Helical" evidence="9">
    <location>
        <begin position="88"/>
        <end position="112"/>
    </location>
</feature>
<dbReference type="PRINTS" id="PR01018">
    <property type="entry name" value="PRPRECEPTOR"/>
</dbReference>
<comment type="caution">
    <text evidence="11">The sequence shown here is derived from an EMBL/GenBank/DDBJ whole genome shotgun (WGS) entry which is preliminary data.</text>
</comment>
<reference evidence="11" key="1">
    <citation type="journal article" date="2022" name="bioRxiv">
        <title>Sequencing and chromosome-scale assembly of the giantPleurodeles waltlgenome.</title>
        <authorList>
            <person name="Brown T."/>
            <person name="Elewa A."/>
            <person name="Iarovenko S."/>
            <person name="Subramanian E."/>
            <person name="Araus A.J."/>
            <person name="Petzold A."/>
            <person name="Susuki M."/>
            <person name="Suzuki K.-i.T."/>
            <person name="Hayashi T."/>
            <person name="Toyoda A."/>
            <person name="Oliveira C."/>
            <person name="Osipova E."/>
            <person name="Leigh N.D."/>
            <person name="Simon A."/>
            <person name="Yun M.H."/>
        </authorList>
    </citation>
    <scope>NUCLEOTIDE SEQUENCE</scope>
    <source>
        <strain evidence="11">20211129_DDA</strain>
        <tissue evidence="11">Liver</tissue>
    </source>
</reference>
<keyword evidence="7 8" id="KW-0807">Transducer</keyword>
<dbReference type="GO" id="GO:0043005">
    <property type="term" value="C:neuron projection"/>
    <property type="evidence" value="ECO:0007669"/>
    <property type="project" value="TreeGrafter"/>
</dbReference>
<dbReference type="PANTHER" id="PTHR24235:SF11">
    <property type="entry name" value="PROLACTIN-RELEASING PEPTIDE RECEPTOR"/>
    <property type="match status" value="1"/>
</dbReference>
<dbReference type="GO" id="GO:0042923">
    <property type="term" value="F:neuropeptide binding"/>
    <property type="evidence" value="ECO:0007669"/>
    <property type="project" value="TreeGrafter"/>
</dbReference>
<evidence type="ECO:0000313" key="11">
    <source>
        <dbReference type="EMBL" id="KAJ1140100.1"/>
    </source>
</evidence>
<feature type="domain" description="G-protein coupled receptors family 1 profile" evidence="10">
    <location>
        <begin position="67"/>
        <end position="325"/>
    </location>
</feature>
<evidence type="ECO:0000256" key="5">
    <source>
        <dbReference type="ARBA" id="ARBA00023136"/>
    </source>
</evidence>
<dbReference type="Gene3D" id="1.20.1070.10">
    <property type="entry name" value="Rhodopsin 7-helix transmembrane proteins"/>
    <property type="match status" value="1"/>
</dbReference>
<dbReference type="CDD" id="cd15394">
    <property type="entry name" value="7tmA_PrRP_R"/>
    <property type="match status" value="1"/>
</dbReference>
<keyword evidence="2 8" id="KW-0812">Transmembrane</keyword>
<feature type="transmembrane region" description="Helical" evidence="9">
    <location>
        <begin position="118"/>
        <end position="147"/>
    </location>
</feature>
<dbReference type="PROSITE" id="PS00237">
    <property type="entry name" value="G_PROTEIN_RECEP_F1_1"/>
    <property type="match status" value="1"/>
</dbReference>
<dbReference type="SMART" id="SM01381">
    <property type="entry name" value="7TM_GPCR_Srsx"/>
    <property type="match status" value="1"/>
</dbReference>
<keyword evidence="5 9" id="KW-0472">Membrane</keyword>
<keyword evidence="6 8" id="KW-0675">Receptor</keyword>
<evidence type="ECO:0000256" key="2">
    <source>
        <dbReference type="ARBA" id="ARBA00022692"/>
    </source>
</evidence>
<dbReference type="PRINTS" id="PR00237">
    <property type="entry name" value="GPCRRHODOPSN"/>
</dbReference>
<protein>
    <recommendedName>
        <fullName evidence="10">G-protein coupled receptors family 1 profile domain-containing protein</fullName>
    </recommendedName>
</protein>
<accession>A0AAV7QJ42</accession>
<sequence length="359" mass="40572">MGIYTYVLKMNDAEGETGSGHLTVIPALPSYAGNETSAAFEGLQLIQQLKAFIILLYAAVVVVGLAGNCLLVCVIVRVKKLHNVTNFLIGNLAFSDLLMCATCIPLTLAYILEPRGWLFGSTACYLVLFLQPVTVSVSIFTLATIAVDRYIVIIHPLRRRISLKLSAYVMMFIWIMACCLALPATAHTYYVELKEQGVTLCEEFWGTQEPQRQTYAFSLLTLTYLAPLLVILLSYSKISLKLKNRVMPGSVTQSQADWDKARRKRTFSLLVTVGLVFGVCWLPLHVFNTLRDVNIHLIDKYYFNLVQLLCHWFAMSSACYNPFIYAWLHDSFREELKRLVVWQRKVAPYTQSVTLSVVI</sequence>
<evidence type="ECO:0000256" key="6">
    <source>
        <dbReference type="ARBA" id="ARBA00023170"/>
    </source>
</evidence>
<gene>
    <name evidence="11" type="ORF">NDU88_006460</name>
</gene>
<proteinExistence type="inferred from homology"/>
<evidence type="ECO:0000256" key="4">
    <source>
        <dbReference type="ARBA" id="ARBA00023040"/>
    </source>
</evidence>
<dbReference type="InterPro" id="IPR017452">
    <property type="entry name" value="GPCR_Rhodpsn_7TM"/>
</dbReference>
<feature type="transmembrane region" description="Helical" evidence="9">
    <location>
        <begin position="168"/>
        <end position="190"/>
    </location>
</feature>
<feature type="transmembrane region" description="Helical" evidence="9">
    <location>
        <begin position="51"/>
        <end position="76"/>
    </location>
</feature>
<keyword evidence="3 9" id="KW-1133">Transmembrane helix</keyword>
<dbReference type="Pfam" id="PF00001">
    <property type="entry name" value="7tm_1"/>
    <property type="match status" value="1"/>
</dbReference>
<dbReference type="SUPFAM" id="SSF81321">
    <property type="entry name" value="Family A G protein-coupled receptor-like"/>
    <property type="match status" value="1"/>
</dbReference>
<feature type="transmembrane region" description="Helical" evidence="9">
    <location>
        <begin position="306"/>
        <end position="328"/>
    </location>
</feature>
<dbReference type="InterPro" id="IPR000276">
    <property type="entry name" value="GPCR_Rhodpsn"/>
</dbReference>
<keyword evidence="4 8" id="KW-0297">G-protein coupled receptor</keyword>
<dbReference type="GO" id="GO:0004983">
    <property type="term" value="F:neuropeptide Y receptor activity"/>
    <property type="evidence" value="ECO:0007669"/>
    <property type="project" value="InterPro"/>
</dbReference>
<evidence type="ECO:0000259" key="10">
    <source>
        <dbReference type="PROSITE" id="PS50262"/>
    </source>
</evidence>
<dbReference type="InterPro" id="IPR001402">
    <property type="entry name" value="Prolrel_pep_rcpt"/>
</dbReference>
<comment type="similarity">
    <text evidence="8">Belongs to the G-protein coupled receptor 1 family.</text>
</comment>
<dbReference type="PANTHER" id="PTHR24235">
    <property type="entry name" value="NEUROPEPTIDE Y RECEPTOR"/>
    <property type="match status" value="1"/>
</dbReference>
<evidence type="ECO:0000313" key="12">
    <source>
        <dbReference type="Proteomes" id="UP001066276"/>
    </source>
</evidence>
<evidence type="ECO:0000256" key="8">
    <source>
        <dbReference type="RuleBase" id="RU000688"/>
    </source>
</evidence>
<evidence type="ECO:0000256" key="9">
    <source>
        <dbReference type="SAM" id="Phobius"/>
    </source>
</evidence>
<organism evidence="11 12">
    <name type="scientific">Pleurodeles waltl</name>
    <name type="common">Iberian ribbed newt</name>
    <dbReference type="NCBI Taxonomy" id="8319"/>
    <lineage>
        <taxon>Eukaryota</taxon>
        <taxon>Metazoa</taxon>
        <taxon>Chordata</taxon>
        <taxon>Craniata</taxon>
        <taxon>Vertebrata</taxon>
        <taxon>Euteleostomi</taxon>
        <taxon>Amphibia</taxon>
        <taxon>Batrachia</taxon>
        <taxon>Caudata</taxon>
        <taxon>Salamandroidea</taxon>
        <taxon>Salamandridae</taxon>
        <taxon>Pleurodelinae</taxon>
        <taxon>Pleurodeles</taxon>
    </lineage>
</organism>
<comment type="subcellular location">
    <subcellularLocation>
        <location evidence="1">Membrane</location>
        <topology evidence="1">Multi-pass membrane protein</topology>
    </subcellularLocation>
</comment>
<dbReference type="EMBL" id="JANPWB010000010">
    <property type="protein sequence ID" value="KAJ1140100.1"/>
    <property type="molecule type" value="Genomic_DNA"/>
</dbReference>
<dbReference type="AlphaFoldDB" id="A0AAV7QJ42"/>
<name>A0AAV7QJ42_PLEWA</name>
<feature type="transmembrane region" description="Helical" evidence="9">
    <location>
        <begin position="215"/>
        <end position="235"/>
    </location>
</feature>
<dbReference type="Proteomes" id="UP001066276">
    <property type="component" value="Chromosome 6"/>
</dbReference>
<dbReference type="PROSITE" id="PS50262">
    <property type="entry name" value="G_PROTEIN_RECEP_F1_2"/>
    <property type="match status" value="1"/>
</dbReference>
<evidence type="ECO:0000256" key="1">
    <source>
        <dbReference type="ARBA" id="ARBA00004141"/>
    </source>
</evidence>
<evidence type="ECO:0000256" key="3">
    <source>
        <dbReference type="ARBA" id="ARBA00022989"/>
    </source>
</evidence>
<evidence type="ECO:0000256" key="7">
    <source>
        <dbReference type="ARBA" id="ARBA00023224"/>
    </source>
</evidence>
<dbReference type="GO" id="GO:0005886">
    <property type="term" value="C:plasma membrane"/>
    <property type="evidence" value="ECO:0007669"/>
    <property type="project" value="TreeGrafter"/>
</dbReference>
<keyword evidence="12" id="KW-1185">Reference proteome</keyword>
<feature type="transmembrane region" description="Helical" evidence="9">
    <location>
        <begin position="267"/>
        <end position="286"/>
    </location>
</feature>